<gene>
    <name evidence="1" type="ORF">JJB09_18545</name>
</gene>
<dbReference type="Proteomes" id="UP000633219">
    <property type="component" value="Unassembled WGS sequence"/>
</dbReference>
<accession>A0A936YNU7</accession>
<protein>
    <submittedName>
        <fullName evidence="1">Uncharacterized protein</fullName>
    </submittedName>
</protein>
<organism evidence="1 2">
    <name type="scientific">Rhizobium setariae</name>
    <dbReference type="NCBI Taxonomy" id="2801340"/>
    <lineage>
        <taxon>Bacteria</taxon>
        <taxon>Pseudomonadati</taxon>
        <taxon>Pseudomonadota</taxon>
        <taxon>Alphaproteobacteria</taxon>
        <taxon>Hyphomicrobiales</taxon>
        <taxon>Rhizobiaceae</taxon>
        <taxon>Rhizobium/Agrobacterium group</taxon>
        <taxon>Rhizobium</taxon>
    </lineage>
</organism>
<evidence type="ECO:0000313" key="2">
    <source>
        <dbReference type="Proteomes" id="UP000633219"/>
    </source>
</evidence>
<comment type="caution">
    <text evidence="1">The sequence shown here is derived from an EMBL/GenBank/DDBJ whole genome shotgun (WGS) entry which is preliminary data.</text>
</comment>
<keyword evidence="2" id="KW-1185">Reference proteome</keyword>
<proteinExistence type="predicted"/>
<evidence type="ECO:0000313" key="1">
    <source>
        <dbReference type="EMBL" id="MBL0374024.1"/>
    </source>
</evidence>
<sequence>MEAHVRRLLNYEQHHTPVGSMVVRFYHSGDQIRCYVRQTLADETGDKIFPGEGLDPEVALRLAANRLQDHPDQPIYIELSEGIQWNPDWVEDTAT</sequence>
<name>A0A936YNU7_9HYPH</name>
<dbReference type="EMBL" id="JAEQNC010000010">
    <property type="protein sequence ID" value="MBL0374024.1"/>
    <property type="molecule type" value="Genomic_DNA"/>
</dbReference>
<reference evidence="1" key="1">
    <citation type="submission" date="2021-01" db="EMBL/GenBank/DDBJ databases">
        <title>Rhizobium sp. strain KVB221 16S ribosomal RNA gene Genome sequencing and assembly.</title>
        <authorList>
            <person name="Kang M."/>
        </authorList>
    </citation>
    <scope>NUCLEOTIDE SEQUENCE</scope>
    <source>
        <strain evidence="1">KVB221</strain>
    </source>
</reference>
<dbReference type="AlphaFoldDB" id="A0A936YNU7"/>